<organism evidence="3 4">
    <name type="scientific">Rouxiella badensis</name>
    <dbReference type="NCBI Taxonomy" id="1646377"/>
    <lineage>
        <taxon>Bacteria</taxon>
        <taxon>Pseudomonadati</taxon>
        <taxon>Pseudomonadota</taxon>
        <taxon>Gammaproteobacteria</taxon>
        <taxon>Enterobacterales</taxon>
        <taxon>Yersiniaceae</taxon>
        <taxon>Rouxiella</taxon>
    </lineage>
</organism>
<dbReference type="InterPro" id="IPR010131">
    <property type="entry name" value="MdtP/NodT-like"/>
</dbReference>
<comment type="similarity">
    <text evidence="2">Belongs to the outer membrane factor (OMF) (TC 1.B.17) family.</text>
</comment>
<dbReference type="Proteomes" id="UP000192536">
    <property type="component" value="Unassembled WGS sequence"/>
</dbReference>
<dbReference type="PANTHER" id="PTHR30203:SF32">
    <property type="entry name" value="CATION EFFLUX SYSTEM PROTEIN CUSC"/>
    <property type="match status" value="1"/>
</dbReference>
<accession>A0A1X0WKS5</accession>
<proteinExistence type="inferred from homology"/>
<evidence type="ECO:0000256" key="1">
    <source>
        <dbReference type="ARBA" id="ARBA00004459"/>
    </source>
</evidence>
<dbReference type="EMBL" id="MRWE01000002">
    <property type="protein sequence ID" value="ORJ27333.1"/>
    <property type="molecule type" value="Genomic_DNA"/>
</dbReference>
<comment type="caution">
    <text evidence="3">The sequence shown here is derived from an EMBL/GenBank/DDBJ whole genome shotgun (WGS) entry which is preliminary data.</text>
</comment>
<dbReference type="SUPFAM" id="SSF56954">
    <property type="entry name" value="Outer membrane efflux proteins (OEP)"/>
    <property type="match status" value="1"/>
</dbReference>
<comment type="subcellular location">
    <subcellularLocation>
        <location evidence="1">Cell outer membrane</location>
        <topology evidence="1">Lipid-anchor</topology>
    </subcellularLocation>
</comment>
<reference evidence="3 4" key="1">
    <citation type="journal article" date="2017" name="Int. J. Syst. Evol. Microbiol.">
        <title>Rouxiella badensis sp. nov. and Rouxiella silvae sp. nov. isolated from peat bog soil in Germany and emendation of the genus description.</title>
        <authorList>
            <person name="Le Fleche-Mateos A."/>
            <person name="Kugler J.H."/>
            <person name="Hansen S.H."/>
            <person name="Syldatk C."/>
            <person name="Hausmann R."/>
            <person name="Lomprez F."/>
            <person name="Vandenbogaert M."/>
            <person name="Manuguerra J.C."/>
            <person name="Grimont P.A."/>
        </authorList>
    </citation>
    <scope>NUCLEOTIDE SEQUENCE [LARGE SCALE GENOMIC DNA]</scope>
    <source>
        <strain evidence="3 4">DSM 100043</strain>
    </source>
</reference>
<evidence type="ECO:0000256" key="2">
    <source>
        <dbReference type="ARBA" id="ARBA00007613"/>
    </source>
</evidence>
<dbReference type="AlphaFoldDB" id="A0A1X0WKS5"/>
<dbReference type="STRING" id="1646377.BS640_01490"/>
<evidence type="ECO:0000313" key="4">
    <source>
        <dbReference type="Proteomes" id="UP000192536"/>
    </source>
</evidence>
<dbReference type="GO" id="GO:0015562">
    <property type="term" value="F:efflux transmembrane transporter activity"/>
    <property type="evidence" value="ECO:0007669"/>
    <property type="project" value="InterPro"/>
</dbReference>
<dbReference type="PANTHER" id="PTHR30203">
    <property type="entry name" value="OUTER MEMBRANE CATION EFFLUX PROTEIN"/>
    <property type="match status" value="1"/>
</dbReference>
<sequence length="454" mass="50949">MKLSLRVCFLSIACLLVGCGTWVKSEFTPPVVHYPPQWQSVESGQALPAIFAWHDFHDPRLERWIARVQKSNPDLALAALRLYQARLAAQETGISQVEKLQLGLTTGTTRALSRSESTAKSSSARLATGYELDLWGKIARQKDATEWEKQASEQDLRAARLSLLATASQYYWQRASLNRRLSIAHQEIEYAEKTLQLANVRFAAGKTAQLDTLDAQRGLLEQQNVLVQLQNERDQVVNLQTLLLGAPPGTVIEEPTPLAYRYLPTVNSGISAAVLQNRPDVKAQELRLRNTLNQKDIKRLDYYPSLSLTATLGTSSALLGKLLSNPMGALGAGLSLPFVEWRKMNLQIETAQNVFEQKSLLFSQTLYQAMREVDDSLSRHETLKAEQQTRQRILALSRQSEYLYEVRYREGAGKLADLLDARQRRRLAELAVEANLLSQYQNLAQIYLALGGES</sequence>
<evidence type="ECO:0008006" key="5">
    <source>
        <dbReference type="Google" id="ProtNLM"/>
    </source>
</evidence>
<dbReference type="Gene3D" id="1.20.1600.10">
    <property type="entry name" value="Outer membrane efflux proteins (OEP)"/>
    <property type="match status" value="1"/>
</dbReference>
<dbReference type="Pfam" id="PF02321">
    <property type="entry name" value="OEP"/>
    <property type="match status" value="2"/>
</dbReference>
<name>A0A1X0WKS5_9GAMM</name>
<gene>
    <name evidence="3" type="ORF">BS640_01490</name>
</gene>
<dbReference type="InterPro" id="IPR003423">
    <property type="entry name" value="OMP_efflux"/>
</dbReference>
<protein>
    <recommendedName>
        <fullName evidence="5">RND transporter</fullName>
    </recommendedName>
</protein>
<dbReference type="PROSITE" id="PS51257">
    <property type="entry name" value="PROKAR_LIPOPROTEIN"/>
    <property type="match status" value="1"/>
</dbReference>
<evidence type="ECO:0000313" key="3">
    <source>
        <dbReference type="EMBL" id="ORJ27333.1"/>
    </source>
</evidence>
<dbReference type="Gene3D" id="2.20.200.10">
    <property type="entry name" value="Outer membrane efflux proteins (OEP)"/>
    <property type="match status" value="1"/>
</dbReference>
<keyword evidence="4" id="KW-1185">Reference proteome</keyword>